<protein>
    <recommendedName>
        <fullName evidence="4">OTU domain-containing protein</fullName>
    </recommendedName>
</protein>
<evidence type="ECO:0000256" key="1">
    <source>
        <dbReference type="SAM" id="MobiDB-lite"/>
    </source>
</evidence>
<dbReference type="EMBL" id="PGGS01000178">
    <property type="protein sequence ID" value="PNH07471.1"/>
    <property type="molecule type" value="Genomic_DNA"/>
</dbReference>
<keyword evidence="3" id="KW-1185">Reference proteome</keyword>
<proteinExistence type="predicted"/>
<name>A0A2J8A4M0_9CHLO</name>
<comment type="caution">
    <text evidence="2">The sequence shown here is derived from an EMBL/GenBank/DDBJ whole genome shotgun (WGS) entry which is preliminary data.</text>
</comment>
<feature type="region of interest" description="Disordered" evidence="1">
    <location>
        <begin position="1"/>
        <end position="136"/>
    </location>
</feature>
<feature type="compositionally biased region" description="Basic and acidic residues" evidence="1">
    <location>
        <begin position="39"/>
        <end position="53"/>
    </location>
</feature>
<evidence type="ECO:0000313" key="2">
    <source>
        <dbReference type="EMBL" id="PNH07471.1"/>
    </source>
</evidence>
<organism evidence="2 3">
    <name type="scientific">Tetrabaena socialis</name>
    <dbReference type="NCBI Taxonomy" id="47790"/>
    <lineage>
        <taxon>Eukaryota</taxon>
        <taxon>Viridiplantae</taxon>
        <taxon>Chlorophyta</taxon>
        <taxon>core chlorophytes</taxon>
        <taxon>Chlorophyceae</taxon>
        <taxon>CS clade</taxon>
        <taxon>Chlamydomonadales</taxon>
        <taxon>Tetrabaenaceae</taxon>
        <taxon>Tetrabaena</taxon>
    </lineage>
</organism>
<accession>A0A2J8A4M0</accession>
<dbReference type="AlphaFoldDB" id="A0A2J8A4M0"/>
<evidence type="ECO:0000313" key="3">
    <source>
        <dbReference type="Proteomes" id="UP000236333"/>
    </source>
</evidence>
<dbReference type="OrthoDB" id="415023at2759"/>
<sequence length="269" mass="28488">MATTYNAAFGNPSAHRSVVASLSRPDTSCDAALAAALAESEREEAAADRHGADRVSPSGVKLQWADDPRGRQGAPPAQHLLAPNLLHPAPPAPHQRHPSGGSSQQLQQHQQLQQLPQHQQQQRPPPAHAPSKGHNAPLLFSDAELASQLQRVELEAHADATGVAIPSLLFPDLMSQPSNRELALSRTLSRAPSVRVNPHVNTAPALALWEPVVSADRQRLLATLKLYDLTEKQVAGDGNCQVRGLGAALGAGAARGGICCRAALRAWRG</sequence>
<feature type="compositionally biased region" description="Low complexity" evidence="1">
    <location>
        <begin position="74"/>
        <end position="87"/>
    </location>
</feature>
<evidence type="ECO:0008006" key="4">
    <source>
        <dbReference type="Google" id="ProtNLM"/>
    </source>
</evidence>
<feature type="compositionally biased region" description="Low complexity" evidence="1">
    <location>
        <begin position="104"/>
        <end position="122"/>
    </location>
</feature>
<dbReference type="Proteomes" id="UP000236333">
    <property type="component" value="Unassembled WGS sequence"/>
</dbReference>
<gene>
    <name evidence="2" type="ORF">TSOC_006075</name>
</gene>
<reference evidence="2 3" key="1">
    <citation type="journal article" date="2017" name="Mol. Biol. Evol.">
        <title>The 4-celled Tetrabaena socialis nuclear genome reveals the essential components for genetic control of cell number at the origin of multicellularity in the volvocine lineage.</title>
        <authorList>
            <person name="Featherston J."/>
            <person name="Arakaki Y."/>
            <person name="Hanschen E.R."/>
            <person name="Ferris P.J."/>
            <person name="Michod R.E."/>
            <person name="Olson B.J.S.C."/>
            <person name="Nozaki H."/>
            <person name="Durand P.M."/>
        </authorList>
    </citation>
    <scope>NUCLEOTIDE SEQUENCE [LARGE SCALE GENOMIC DNA]</scope>
    <source>
        <strain evidence="2 3">NIES-571</strain>
    </source>
</reference>